<accession>A0A7S8E9T8</accession>
<proteinExistence type="predicted"/>
<evidence type="ECO:0000313" key="2">
    <source>
        <dbReference type="EMBL" id="QPC83000.1"/>
    </source>
</evidence>
<name>A0A7S8E9T8_9CHLR</name>
<evidence type="ECO:0000256" key="1">
    <source>
        <dbReference type="SAM" id="MobiDB-lite"/>
    </source>
</evidence>
<keyword evidence="3" id="KW-1185">Reference proteome</keyword>
<dbReference type="AlphaFoldDB" id="A0A7S8E9T8"/>
<protein>
    <submittedName>
        <fullName evidence="2">Uncharacterized protein</fullName>
    </submittedName>
</protein>
<dbReference type="EMBL" id="CP062983">
    <property type="protein sequence ID" value="QPC83000.1"/>
    <property type="molecule type" value="Genomic_DNA"/>
</dbReference>
<feature type="region of interest" description="Disordered" evidence="1">
    <location>
        <begin position="28"/>
        <end position="54"/>
    </location>
</feature>
<evidence type="ECO:0000313" key="3">
    <source>
        <dbReference type="Proteomes" id="UP000594468"/>
    </source>
</evidence>
<dbReference type="RefSeq" id="WP_195171069.1">
    <property type="nucleotide sequence ID" value="NZ_CP062983.1"/>
</dbReference>
<sequence>MSEKHDKSKAENVGQMLERVMTVAELLAKRSAEKSADNQPENDEKTQEQQSAVK</sequence>
<organism evidence="2 3">
    <name type="scientific">Phototrophicus methaneseepsis</name>
    <dbReference type="NCBI Taxonomy" id="2710758"/>
    <lineage>
        <taxon>Bacteria</taxon>
        <taxon>Bacillati</taxon>
        <taxon>Chloroflexota</taxon>
        <taxon>Candidatus Thermofontia</taxon>
        <taxon>Phototrophicales</taxon>
        <taxon>Phototrophicaceae</taxon>
        <taxon>Phototrophicus</taxon>
    </lineage>
</organism>
<dbReference type="KEGG" id="pmet:G4Y79_01095"/>
<feature type="compositionally biased region" description="Basic and acidic residues" evidence="1">
    <location>
        <begin position="28"/>
        <end position="47"/>
    </location>
</feature>
<gene>
    <name evidence="2" type="ORF">G4Y79_01095</name>
</gene>
<dbReference type="Proteomes" id="UP000594468">
    <property type="component" value="Chromosome"/>
</dbReference>
<reference evidence="2 3" key="1">
    <citation type="submission" date="2020-02" db="EMBL/GenBank/DDBJ databases">
        <authorList>
            <person name="Zheng R.K."/>
            <person name="Sun C.M."/>
        </authorList>
    </citation>
    <scope>NUCLEOTIDE SEQUENCE [LARGE SCALE GENOMIC DNA]</scope>
    <source>
        <strain evidence="3">rifampicinis</strain>
    </source>
</reference>